<comment type="caution">
    <text evidence="5">The sequence shown here is derived from an EMBL/GenBank/DDBJ whole genome shotgun (WGS) entry which is preliminary data.</text>
</comment>
<protein>
    <submittedName>
        <fullName evidence="5">Dihydrofolate reductase</fullName>
    </submittedName>
</protein>
<dbReference type="InterPro" id="IPR001796">
    <property type="entry name" value="DHFR_dom"/>
</dbReference>
<dbReference type="SUPFAM" id="SSF53597">
    <property type="entry name" value="Dihydrofolate reductase-like"/>
    <property type="match status" value="1"/>
</dbReference>
<keyword evidence="3" id="KW-0560">Oxidoreductase</keyword>
<feature type="domain" description="DHFR" evidence="4">
    <location>
        <begin position="5"/>
        <end position="185"/>
    </location>
</feature>
<sequence length="185" mass="20508">MPMIKVIMMMAMTADGLIAKHERHLPTEWTSPADKKLFQKISKKAGAVIMGDKTFFTFPAPLPGRLNVVFTLEKNPAPRPGVLWVSGEPKKVLDRLAKMGFKQVILGGGATINSLFLDAGLVAEIYLTIEPKIFGRGLSLFARPRDCSLSLISSRKLSKSTLFLKYRVLPEKKSYAQAKKTDQKS</sequence>
<dbReference type="GO" id="GO:0009231">
    <property type="term" value="P:riboflavin biosynthetic process"/>
    <property type="evidence" value="ECO:0007669"/>
    <property type="project" value="InterPro"/>
</dbReference>
<dbReference type="InterPro" id="IPR050765">
    <property type="entry name" value="Riboflavin_Biosynth_HTPR"/>
</dbReference>
<keyword evidence="2" id="KW-0521">NADP</keyword>
<dbReference type="CDD" id="cd00209">
    <property type="entry name" value="DHFR"/>
    <property type="match status" value="1"/>
</dbReference>
<accession>A0A2G9ZLE1</accession>
<organism evidence="5 6">
    <name type="scientific">Candidatus Falkowbacteria bacterium CG23_combo_of_CG06-09_8_20_14_all_49_15</name>
    <dbReference type="NCBI Taxonomy" id="1974572"/>
    <lineage>
        <taxon>Bacteria</taxon>
        <taxon>Candidatus Falkowiibacteriota</taxon>
    </lineage>
</organism>
<evidence type="ECO:0000256" key="3">
    <source>
        <dbReference type="ARBA" id="ARBA00023002"/>
    </source>
</evidence>
<dbReference type="Pfam" id="PF01872">
    <property type="entry name" value="RibD_C"/>
    <property type="match status" value="1"/>
</dbReference>
<comment type="pathway">
    <text evidence="1">Cofactor biosynthesis; riboflavin biosynthesis.</text>
</comment>
<dbReference type="GO" id="GO:0008703">
    <property type="term" value="F:5-amino-6-(5-phosphoribosylamino)uracil reductase activity"/>
    <property type="evidence" value="ECO:0007669"/>
    <property type="project" value="InterPro"/>
</dbReference>
<evidence type="ECO:0000313" key="6">
    <source>
        <dbReference type="Proteomes" id="UP000230729"/>
    </source>
</evidence>
<proteinExistence type="predicted"/>
<evidence type="ECO:0000256" key="2">
    <source>
        <dbReference type="ARBA" id="ARBA00022857"/>
    </source>
</evidence>
<dbReference type="Gene3D" id="3.40.430.10">
    <property type="entry name" value="Dihydrofolate Reductase, subunit A"/>
    <property type="match status" value="1"/>
</dbReference>
<dbReference type="InterPro" id="IPR002734">
    <property type="entry name" value="RibDG_C"/>
</dbReference>
<dbReference type="PROSITE" id="PS51330">
    <property type="entry name" value="DHFR_2"/>
    <property type="match status" value="1"/>
</dbReference>
<evidence type="ECO:0000313" key="5">
    <source>
        <dbReference type="EMBL" id="PIP33987.1"/>
    </source>
</evidence>
<evidence type="ECO:0000259" key="4">
    <source>
        <dbReference type="PROSITE" id="PS51330"/>
    </source>
</evidence>
<gene>
    <name evidence="5" type="ORF">COX22_01395</name>
</gene>
<evidence type="ECO:0000256" key="1">
    <source>
        <dbReference type="ARBA" id="ARBA00005104"/>
    </source>
</evidence>
<dbReference type="AlphaFoldDB" id="A0A2G9ZLE1"/>
<dbReference type="PANTHER" id="PTHR38011:SF7">
    <property type="entry name" value="2,5-DIAMINO-6-RIBOSYLAMINO-4(3H)-PYRIMIDINONE 5'-PHOSPHATE REDUCTASE"/>
    <property type="match status" value="1"/>
</dbReference>
<name>A0A2G9ZLE1_9BACT</name>
<dbReference type="GO" id="GO:0046654">
    <property type="term" value="P:tetrahydrofolate biosynthetic process"/>
    <property type="evidence" value="ECO:0007669"/>
    <property type="project" value="InterPro"/>
</dbReference>
<dbReference type="Proteomes" id="UP000230729">
    <property type="component" value="Unassembled WGS sequence"/>
</dbReference>
<dbReference type="InterPro" id="IPR024072">
    <property type="entry name" value="DHFR-like_dom_sf"/>
</dbReference>
<dbReference type="PANTHER" id="PTHR38011">
    <property type="entry name" value="DIHYDROFOLATE REDUCTASE FAMILY PROTEIN (AFU_ORTHOLOGUE AFUA_8G06820)"/>
    <property type="match status" value="1"/>
</dbReference>
<dbReference type="EMBL" id="PCSD01000029">
    <property type="protein sequence ID" value="PIP33987.1"/>
    <property type="molecule type" value="Genomic_DNA"/>
</dbReference>
<reference evidence="5 6" key="1">
    <citation type="submission" date="2017-09" db="EMBL/GenBank/DDBJ databases">
        <title>Depth-based differentiation of microbial function through sediment-hosted aquifers and enrichment of novel symbionts in the deep terrestrial subsurface.</title>
        <authorList>
            <person name="Probst A.J."/>
            <person name="Ladd B."/>
            <person name="Jarett J.K."/>
            <person name="Geller-Mcgrath D.E."/>
            <person name="Sieber C.M."/>
            <person name="Emerson J.B."/>
            <person name="Anantharaman K."/>
            <person name="Thomas B.C."/>
            <person name="Malmstrom R."/>
            <person name="Stieglmeier M."/>
            <person name="Klingl A."/>
            <person name="Woyke T."/>
            <person name="Ryan C.M."/>
            <person name="Banfield J.F."/>
        </authorList>
    </citation>
    <scope>NUCLEOTIDE SEQUENCE [LARGE SCALE GENOMIC DNA]</scope>
    <source>
        <strain evidence="5">CG23_combo_of_CG06-09_8_20_14_all_49_15</strain>
    </source>
</reference>
<dbReference type="GO" id="GO:0004146">
    <property type="term" value="F:dihydrofolate reductase activity"/>
    <property type="evidence" value="ECO:0007669"/>
    <property type="project" value="InterPro"/>
</dbReference>